<dbReference type="SUPFAM" id="SSF50129">
    <property type="entry name" value="GroES-like"/>
    <property type="match status" value="1"/>
</dbReference>
<dbReference type="SMART" id="SM00829">
    <property type="entry name" value="PKS_ER"/>
    <property type="match status" value="1"/>
</dbReference>
<evidence type="ECO:0000256" key="6">
    <source>
        <dbReference type="RuleBase" id="RU361277"/>
    </source>
</evidence>
<dbReference type="Pfam" id="PF08240">
    <property type="entry name" value="ADH_N"/>
    <property type="match status" value="1"/>
</dbReference>
<evidence type="ECO:0000313" key="9">
    <source>
        <dbReference type="Proteomes" id="UP000632195"/>
    </source>
</evidence>
<dbReference type="GO" id="GO:0008270">
    <property type="term" value="F:zinc ion binding"/>
    <property type="evidence" value="ECO:0007669"/>
    <property type="project" value="InterPro"/>
</dbReference>
<dbReference type="EMBL" id="BMNY01000001">
    <property type="protein sequence ID" value="GGM67663.1"/>
    <property type="molecule type" value="Genomic_DNA"/>
</dbReference>
<proteinExistence type="inferred from homology"/>
<evidence type="ECO:0000256" key="2">
    <source>
        <dbReference type="ARBA" id="ARBA00008072"/>
    </source>
</evidence>
<organism evidence="8 9">
    <name type="scientific">Thermogymnomonas acidicola</name>
    <dbReference type="NCBI Taxonomy" id="399579"/>
    <lineage>
        <taxon>Archaea</taxon>
        <taxon>Methanobacteriati</taxon>
        <taxon>Thermoplasmatota</taxon>
        <taxon>Thermoplasmata</taxon>
        <taxon>Thermoplasmatales</taxon>
        <taxon>Thermogymnomonas</taxon>
    </lineage>
</organism>
<name>A0AA37BPT7_9ARCH</name>
<sequence>MKHMKSMVLREIRKAEEEPLVMEDLDTPEPSENQILIRITSSGVCRSNLHMIEGDWVQNGVPARLPIIPGHEVIGRVEKVGENVDYFRKGDLAGVQPLWTACGRCEYCLSGRENLCPNKQVTGETLDGGYSEYMLADARYAYRIPAGIDETRDAPLFCPGVTAYRAVKQARLGPAKEVFIFGVGGVGHLAIQFAKLSGARVTAVSTGERHRDLALRVGADDVIDPGRDYSGISKFSRAADRAIVFAPSQAAIDAALKTLKPGGRLVLGVFGGASSIPFVDEIEIVGSVIGTRKDMNEVLRLASTGKVRIEAERYRLDQANEVLLRLKRGQINGRAVLNP</sequence>
<evidence type="ECO:0000256" key="5">
    <source>
        <dbReference type="ARBA" id="ARBA00023002"/>
    </source>
</evidence>
<dbReference type="Pfam" id="PF00107">
    <property type="entry name" value="ADH_zinc_N"/>
    <property type="match status" value="1"/>
</dbReference>
<dbReference type="InterPro" id="IPR013149">
    <property type="entry name" value="ADH-like_C"/>
</dbReference>
<evidence type="ECO:0000313" key="8">
    <source>
        <dbReference type="EMBL" id="GGM67663.1"/>
    </source>
</evidence>
<keyword evidence="9" id="KW-1185">Reference proteome</keyword>
<comment type="caution">
    <text evidence="8">The sequence shown here is derived from an EMBL/GenBank/DDBJ whole genome shotgun (WGS) entry which is preliminary data.</text>
</comment>
<dbReference type="AlphaFoldDB" id="A0AA37BPT7"/>
<protein>
    <submittedName>
        <fullName evidence="8">Zinc-dependent alcohol dehydrogenase</fullName>
    </submittedName>
</protein>
<dbReference type="PROSITE" id="PS00059">
    <property type="entry name" value="ADH_ZINC"/>
    <property type="match status" value="1"/>
</dbReference>
<dbReference type="GO" id="GO:0044281">
    <property type="term" value="P:small molecule metabolic process"/>
    <property type="evidence" value="ECO:0007669"/>
    <property type="project" value="UniProtKB-ARBA"/>
</dbReference>
<feature type="domain" description="Enoyl reductase (ER)" evidence="7">
    <location>
        <begin position="15"/>
        <end position="337"/>
    </location>
</feature>
<dbReference type="Gene3D" id="3.40.50.720">
    <property type="entry name" value="NAD(P)-binding Rossmann-like Domain"/>
    <property type="match status" value="1"/>
</dbReference>
<evidence type="ECO:0000256" key="3">
    <source>
        <dbReference type="ARBA" id="ARBA00022723"/>
    </source>
</evidence>
<dbReference type="InterPro" id="IPR002328">
    <property type="entry name" value="ADH_Zn_CS"/>
</dbReference>
<dbReference type="GO" id="GO:0043168">
    <property type="term" value="F:anion binding"/>
    <property type="evidence" value="ECO:0007669"/>
    <property type="project" value="UniProtKB-ARBA"/>
</dbReference>
<reference evidence="8" key="1">
    <citation type="journal article" date="2014" name="Int. J. Syst. Evol. Microbiol.">
        <title>Complete genome sequence of Corynebacterium casei LMG S-19264T (=DSM 44701T), isolated from a smear-ripened cheese.</title>
        <authorList>
            <consortium name="US DOE Joint Genome Institute (JGI-PGF)"/>
            <person name="Walter F."/>
            <person name="Albersmeier A."/>
            <person name="Kalinowski J."/>
            <person name="Ruckert C."/>
        </authorList>
    </citation>
    <scope>NUCLEOTIDE SEQUENCE</scope>
    <source>
        <strain evidence="8">JCM 13583</strain>
    </source>
</reference>
<dbReference type="InterPro" id="IPR036291">
    <property type="entry name" value="NAD(P)-bd_dom_sf"/>
</dbReference>
<comment type="similarity">
    <text evidence="2 6">Belongs to the zinc-containing alcohol dehydrogenase family.</text>
</comment>
<keyword evidence="3 6" id="KW-0479">Metal-binding</keyword>
<dbReference type="InterPro" id="IPR013154">
    <property type="entry name" value="ADH-like_N"/>
</dbReference>
<evidence type="ECO:0000256" key="1">
    <source>
        <dbReference type="ARBA" id="ARBA00001947"/>
    </source>
</evidence>
<dbReference type="PANTHER" id="PTHR42940">
    <property type="entry name" value="ALCOHOL DEHYDROGENASE 1-RELATED"/>
    <property type="match status" value="1"/>
</dbReference>
<gene>
    <name evidence="8" type="ORF">GCM10007108_02110</name>
</gene>
<keyword evidence="4 6" id="KW-0862">Zinc</keyword>
<evidence type="ECO:0000259" key="7">
    <source>
        <dbReference type="SMART" id="SM00829"/>
    </source>
</evidence>
<accession>A0AA37BPT7</accession>
<dbReference type="GO" id="GO:0004022">
    <property type="term" value="F:alcohol dehydrogenase (NAD+) activity"/>
    <property type="evidence" value="ECO:0007669"/>
    <property type="project" value="TreeGrafter"/>
</dbReference>
<dbReference type="SUPFAM" id="SSF51735">
    <property type="entry name" value="NAD(P)-binding Rossmann-fold domains"/>
    <property type="match status" value="1"/>
</dbReference>
<dbReference type="GO" id="GO:0030554">
    <property type="term" value="F:adenyl nucleotide binding"/>
    <property type="evidence" value="ECO:0007669"/>
    <property type="project" value="UniProtKB-ARBA"/>
</dbReference>
<dbReference type="GO" id="GO:0005737">
    <property type="term" value="C:cytoplasm"/>
    <property type="evidence" value="ECO:0007669"/>
    <property type="project" value="TreeGrafter"/>
</dbReference>
<keyword evidence="5" id="KW-0560">Oxidoreductase</keyword>
<dbReference type="PANTHER" id="PTHR42940:SF8">
    <property type="entry name" value="VACUOLAR PROTEIN SORTING-ASSOCIATED PROTEIN 11"/>
    <property type="match status" value="1"/>
</dbReference>
<dbReference type="InterPro" id="IPR011032">
    <property type="entry name" value="GroES-like_sf"/>
</dbReference>
<dbReference type="Gene3D" id="3.90.180.10">
    <property type="entry name" value="Medium-chain alcohol dehydrogenases, catalytic domain"/>
    <property type="match status" value="1"/>
</dbReference>
<dbReference type="Proteomes" id="UP000632195">
    <property type="component" value="Unassembled WGS sequence"/>
</dbReference>
<comment type="cofactor">
    <cofactor evidence="1 6">
        <name>Zn(2+)</name>
        <dbReference type="ChEBI" id="CHEBI:29105"/>
    </cofactor>
</comment>
<evidence type="ECO:0000256" key="4">
    <source>
        <dbReference type="ARBA" id="ARBA00022833"/>
    </source>
</evidence>
<dbReference type="InterPro" id="IPR020843">
    <property type="entry name" value="ER"/>
</dbReference>
<reference evidence="8" key="2">
    <citation type="submission" date="2022-09" db="EMBL/GenBank/DDBJ databases">
        <authorList>
            <person name="Sun Q."/>
            <person name="Ohkuma M."/>
        </authorList>
    </citation>
    <scope>NUCLEOTIDE SEQUENCE</scope>
    <source>
        <strain evidence="8">JCM 13583</strain>
    </source>
</reference>